<evidence type="ECO:0000313" key="4">
    <source>
        <dbReference type="Proteomes" id="UP000754563"/>
    </source>
</evidence>
<proteinExistence type="predicted"/>
<dbReference type="AlphaFoldDB" id="A0A955RKR6"/>
<accession>A0A955RKR6</accession>
<dbReference type="Pfam" id="PF12732">
    <property type="entry name" value="YtxH"/>
    <property type="match status" value="1"/>
</dbReference>
<dbReference type="InterPro" id="IPR052928">
    <property type="entry name" value="Desiccation-related_membrane"/>
</dbReference>
<evidence type="ECO:0000256" key="1">
    <source>
        <dbReference type="SAM" id="MobiDB-lite"/>
    </source>
</evidence>
<name>A0A955RKR6_9BACT</name>
<protein>
    <submittedName>
        <fullName evidence="3">YtxH domain-containing protein</fullName>
    </submittedName>
</protein>
<feature type="compositionally biased region" description="Basic residues" evidence="1">
    <location>
        <begin position="102"/>
        <end position="119"/>
    </location>
</feature>
<dbReference type="PANTHER" id="PTHR35792">
    <property type="entry name" value="GENERAL STRESS PROTEIN"/>
    <property type="match status" value="1"/>
</dbReference>
<keyword evidence="2" id="KW-0472">Membrane</keyword>
<evidence type="ECO:0000256" key="2">
    <source>
        <dbReference type="SAM" id="Phobius"/>
    </source>
</evidence>
<keyword evidence="2" id="KW-1133">Transmembrane helix</keyword>
<reference evidence="3" key="2">
    <citation type="journal article" date="2021" name="Microbiome">
        <title>Successional dynamics and alternative stable states in a saline activated sludge microbial community over 9 years.</title>
        <authorList>
            <person name="Wang Y."/>
            <person name="Ye J."/>
            <person name="Ju F."/>
            <person name="Liu L."/>
            <person name="Boyd J.A."/>
            <person name="Deng Y."/>
            <person name="Parks D.H."/>
            <person name="Jiang X."/>
            <person name="Yin X."/>
            <person name="Woodcroft B.J."/>
            <person name="Tyson G.W."/>
            <person name="Hugenholtz P."/>
            <person name="Polz M.F."/>
            <person name="Zhang T."/>
        </authorList>
    </citation>
    <scope>NUCLEOTIDE SEQUENCE</scope>
    <source>
        <strain evidence="3">HKST-UBA11</strain>
    </source>
</reference>
<feature type="compositionally biased region" description="Basic and acidic residues" evidence="1">
    <location>
        <begin position="92"/>
        <end position="101"/>
    </location>
</feature>
<gene>
    <name evidence="3" type="ORF">KC717_03370</name>
</gene>
<evidence type="ECO:0000313" key="3">
    <source>
        <dbReference type="EMBL" id="MCA9385663.1"/>
    </source>
</evidence>
<keyword evidence="2" id="KW-0812">Transmembrane</keyword>
<dbReference type="Proteomes" id="UP000754563">
    <property type="component" value="Unassembled WGS sequence"/>
</dbReference>
<sequence length="119" mass="13143">MCSRNSYSDTATFVAGTILGAAVGAAVGILFAPRSGEETRTRLKLEGEKAYRDVERSVRTFDKKTLQPAIKNAKKEIDDHVKTVKKEVDKTVNSVKKEVTSRVKKATPKKKSTTKRSTK</sequence>
<organism evidence="3 4">
    <name type="scientific">Candidatus Dojkabacteria bacterium</name>
    <dbReference type="NCBI Taxonomy" id="2099670"/>
    <lineage>
        <taxon>Bacteria</taxon>
        <taxon>Candidatus Dojkabacteria</taxon>
    </lineage>
</organism>
<dbReference type="InterPro" id="IPR024623">
    <property type="entry name" value="YtxH"/>
</dbReference>
<comment type="caution">
    <text evidence="3">The sequence shown here is derived from an EMBL/GenBank/DDBJ whole genome shotgun (WGS) entry which is preliminary data.</text>
</comment>
<reference evidence="3" key="1">
    <citation type="submission" date="2020-04" db="EMBL/GenBank/DDBJ databases">
        <authorList>
            <person name="Zhang T."/>
        </authorList>
    </citation>
    <scope>NUCLEOTIDE SEQUENCE</scope>
    <source>
        <strain evidence="3">HKST-UBA11</strain>
    </source>
</reference>
<dbReference type="EMBL" id="JAGQLH010000035">
    <property type="protein sequence ID" value="MCA9385663.1"/>
    <property type="molecule type" value="Genomic_DNA"/>
</dbReference>
<dbReference type="PANTHER" id="PTHR35792:SF1">
    <property type="entry name" value="SLL0268 PROTEIN"/>
    <property type="match status" value="1"/>
</dbReference>
<feature type="region of interest" description="Disordered" evidence="1">
    <location>
        <begin position="92"/>
        <end position="119"/>
    </location>
</feature>
<feature type="transmembrane region" description="Helical" evidence="2">
    <location>
        <begin position="12"/>
        <end position="32"/>
    </location>
</feature>